<feature type="domain" description="FecR protein" evidence="2">
    <location>
        <begin position="167"/>
        <end position="271"/>
    </location>
</feature>
<dbReference type="InterPro" id="IPR006860">
    <property type="entry name" value="FecR"/>
</dbReference>
<feature type="domain" description="Protein FecR C-terminal" evidence="3">
    <location>
        <begin position="312"/>
        <end position="380"/>
    </location>
</feature>
<evidence type="ECO:0000256" key="1">
    <source>
        <dbReference type="SAM" id="Phobius"/>
    </source>
</evidence>
<dbReference type="Proteomes" id="UP000307244">
    <property type="component" value="Unassembled WGS sequence"/>
</dbReference>
<dbReference type="InterPro" id="IPR012373">
    <property type="entry name" value="Ferrdict_sens_TM"/>
</dbReference>
<sequence length="382" mass="41973">MEEKQAKELLDKYLSGDCTEREKAVVETWFNLQATKKESLGIADFDAINQRIMEGLPEGSVIRPTKAKLWPRLAVVASIALAVMVGGYYYYDSINENNIPQIAQQHDIAPGKDGATLTLADGRRILINDALAGNIASQSGVKIYKTADGQIIYEVTDQQSGSSQYNTLTTSAGEQTRVRLPDGSIVFLNAASSLKYPVSFAKSAARRVSLTGEGYFEIAKSFASIGGQRTRQSFVVESRGQQVEVLGTHFNINSYADEAEVATTLIEGSVKVSRAGKEVILKPGQQALNKENAFVVAAVDTESITDWKDGDFHFEHADFRSVMRKIGRWYNVEVVYDASVPDNITSNGLISRNNKLSEVLKSIEKAGEVHFRIQGNKVYVTK</sequence>
<dbReference type="RefSeq" id="WP_136837316.1">
    <property type="nucleotide sequence ID" value="NZ_SWBQ01000005.1"/>
</dbReference>
<name>A0A4U1CFE5_9SPHI</name>
<reference evidence="4 5" key="1">
    <citation type="submission" date="2019-04" db="EMBL/GenBank/DDBJ databases">
        <title>Pedobacter sp. RP-3-15 sp. nov., isolated from Arctic soil.</title>
        <authorList>
            <person name="Dahal R.H."/>
            <person name="Kim D.-U."/>
        </authorList>
    </citation>
    <scope>NUCLEOTIDE SEQUENCE [LARGE SCALE GENOMIC DNA]</scope>
    <source>
        <strain evidence="4 5">RP-3-15</strain>
    </source>
</reference>
<keyword evidence="1" id="KW-0812">Transmembrane</keyword>
<dbReference type="OrthoDB" id="1099963at2"/>
<keyword evidence="5" id="KW-1185">Reference proteome</keyword>
<protein>
    <submittedName>
        <fullName evidence="4">DUF4974 domain-containing protein</fullName>
    </submittedName>
</protein>
<dbReference type="EMBL" id="SWBQ01000005">
    <property type="protein sequence ID" value="TKC04323.1"/>
    <property type="molecule type" value="Genomic_DNA"/>
</dbReference>
<dbReference type="AlphaFoldDB" id="A0A4U1CFE5"/>
<dbReference type="Pfam" id="PF16344">
    <property type="entry name" value="FecR_C"/>
    <property type="match status" value="1"/>
</dbReference>
<dbReference type="PANTHER" id="PTHR30273:SF2">
    <property type="entry name" value="PROTEIN FECR"/>
    <property type="match status" value="1"/>
</dbReference>
<accession>A0A4U1CFE5</accession>
<proteinExistence type="predicted"/>
<dbReference type="Pfam" id="PF04773">
    <property type="entry name" value="FecR"/>
    <property type="match status" value="1"/>
</dbReference>
<dbReference type="InterPro" id="IPR032508">
    <property type="entry name" value="FecR_C"/>
</dbReference>
<evidence type="ECO:0000259" key="3">
    <source>
        <dbReference type="Pfam" id="PF16344"/>
    </source>
</evidence>
<evidence type="ECO:0000313" key="4">
    <source>
        <dbReference type="EMBL" id="TKC04323.1"/>
    </source>
</evidence>
<organism evidence="4 5">
    <name type="scientific">Pedobacter frigoris</name>
    <dbReference type="NCBI Taxonomy" id="2571272"/>
    <lineage>
        <taxon>Bacteria</taxon>
        <taxon>Pseudomonadati</taxon>
        <taxon>Bacteroidota</taxon>
        <taxon>Sphingobacteriia</taxon>
        <taxon>Sphingobacteriales</taxon>
        <taxon>Sphingobacteriaceae</taxon>
        <taxon>Pedobacter</taxon>
    </lineage>
</organism>
<keyword evidence="1" id="KW-1133">Transmembrane helix</keyword>
<dbReference type="PANTHER" id="PTHR30273">
    <property type="entry name" value="PERIPLASMIC SIGNAL SENSOR AND SIGMA FACTOR ACTIVATOR FECR-RELATED"/>
    <property type="match status" value="1"/>
</dbReference>
<gene>
    <name evidence="4" type="ORF">FA047_17205</name>
</gene>
<dbReference type="Gene3D" id="3.55.50.30">
    <property type="match status" value="1"/>
</dbReference>
<comment type="caution">
    <text evidence="4">The sequence shown here is derived from an EMBL/GenBank/DDBJ whole genome shotgun (WGS) entry which is preliminary data.</text>
</comment>
<dbReference type="Gene3D" id="2.60.120.1440">
    <property type="match status" value="1"/>
</dbReference>
<feature type="transmembrane region" description="Helical" evidence="1">
    <location>
        <begin position="73"/>
        <end position="91"/>
    </location>
</feature>
<keyword evidence="1" id="KW-0472">Membrane</keyword>
<dbReference type="PIRSF" id="PIRSF018266">
    <property type="entry name" value="FecR"/>
    <property type="match status" value="1"/>
</dbReference>
<evidence type="ECO:0000259" key="2">
    <source>
        <dbReference type="Pfam" id="PF04773"/>
    </source>
</evidence>
<evidence type="ECO:0000313" key="5">
    <source>
        <dbReference type="Proteomes" id="UP000307244"/>
    </source>
</evidence>
<dbReference type="GO" id="GO:0016989">
    <property type="term" value="F:sigma factor antagonist activity"/>
    <property type="evidence" value="ECO:0007669"/>
    <property type="project" value="TreeGrafter"/>
</dbReference>